<comment type="caution">
    <text evidence="1">The sequence shown here is derived from an EMBL/GenBank/DDBJ whole genome shotgun (WGS) entry which is preliminary data.</text>
</comment>
<reference evidence="1 2" key="1">
    <citation type="journal article" date="2014" name="BMC Genomics">
        <title>Comparative genomics of Bradyrhizobium japonicum CPAC 15 and Bradyrhizobium diazoefficiens CPAC 7: elite model strains for understanding symbiotic performance with soybean.</title>
        <authorList>
            <person name="Siqueira A.F."/>
            <person name="Ormeno-Orrillo E."/>
            <person name="Souza R.C."/>
            <person name="Rodrigues E.P."/>
            <person name="Almeida L.G."/>
            <person name="Barcellos F.G."/>
            <person name="Batista J.S."/>
            <person name="Nakatami A.S."/>
            <person name="Martinez-Romero E."/>
            <person name="Vasconcelos A.T."/>
            <person name="Hungria M."/>
        </authorList>
    </citation>
    <scope>NUCLEOTIDE SEQUENCE [LARGE SCALE GENOMIC DNA]</scope>
    <source>
        <strain evidence="1 2">SEMIA 5080</strain>
    </source>
</reference>
<proteinExistence type="predicted"/>
<gene>
    <name evidence="1" type="ORF">BJA5080_06099</name>
</gene>
<dbReference type="EMBL" id="ADOU02000008">
    <property type="protein sequence ID" value="KGJ64296.1"/>
    <property type="molecule type" value="Genomic_DNA"/>
</dbReference>
<evidence type="ECO:0000313" key="1">
    <source>
        <dbReference type="EMBL" id="KGJ64296.1"/>
    </source>
</evidence>
<name>A0A837C4U4_9BRAD</name>
<dbReference type="AlphaFoldDB" id="A0A837C4U4"/>
<protein>
    <submittedName>
        <fullName evidence="1">Uncharacterized protein</fullName>
    </submittedName>
</protein>
<dbReference type="Proteomes" id="UP000024900">
    <property type="component" value="Unassembled WGS sequence"/>
</dbReference>
<evidence type="ECO:0000313" key="2">
    <source>
        <dbReference type="Proteomes" id="UP000024900"/>
    </source>
</evidence>
<accession>A0A837C4U4</accession>
<organism evidence="1 2">
    <name type="scientific">Bradyrhizobium diazoefficiens SEMIA 5080</name>
    <dbReference type="NCBI Taxonomy" id="754504"/>
    <lineage>
        <taxon>Bacteria</taxon>
        <taxon>Pseudomonadati</taxon>
        <taxon>Pseudomonadota</taxon>
        <taxon>Alphaproteobacteria</taxon>
        <taxon>Hyphomicrobiales</taxon>
        <taxon>Nitrobacteraceae</taxon>
        <taxon>Bradyrhizobium</taxon>
    </lineage>
</organism>
<sequence>MVGPDWSYDDGLPTMLRESDPTITPEQIMLDFARRRGSIVAYSAVSPENLMVCAIGCDEIDPAKWPFLPDVLDEDIRKFEY</sequence>